<reference evidence="2 3" key="1">
    <citation type="submission" date="2023-09" db="EMBL/GenBank/DDBJ databases">
        <authorList>
            <person name="Rey-Velasco X."/>
        </authorList>
    </citation>
    <scope>NUCLEOTIDE SEQUENCE [LARGE SCALE GENOMIC DNA]</scope>
    <source>
        <strain evidence="2 3">F388</strain>
    </source>
</reference>
<sequence>MTQSDQAILEGIKRKIAGDANLQETAKWSQKDFDFLSYFIEEKTACRLSVSTLKRIWSNDYQRLPHISTLDALSKTAFDKNWQRLKSASLSNQVEKKDRTFKSTFLGQKKKFKKVAVALLVVIPMFLMLIVGAEAFQKKQKRKEVMANVTFNHEKTFKNKLPNTVVFNYDIEHINADSFFLQQSWDTFRKVEIFKGIKQRTDIYYIPGYFTAKLFADDKIVKEMPVHVIYEDWFMAARQPMSNIVTFDKNLWLRENYLGIATETLGIKGIDINKEFQLAYYYVKDFEVDGDNLTYKTSFKMEPLESVDCPMANFHLQGTEGYYWIMIGNKGCGSEVYIRTGDTLHNGKTQDLTKLTTNIYQWNEVEINTSNKNVQLILNGTEVFSTSYEDSIGGIMEISYFFNGMGMVDDVELADRQGKVKFFDDLEYLNPRKRKKKAYH</sequence>
<dbReference type="Proteomes" id="UP001255246">
    <property type="component" value="Unassembled WGS sequence"/>
</dbReference>
<evidence type="ECO:0000313" key="3">
    <source>
        <dbReference type="Proteomes" id="UP001255246"/>
    </source>
</evidence>
<dbReference type="RefSeq" id="WP_311352581.1">
    <property type="nucleotide sequence ID" value="NZ_JAVRHR010000003.1"/>
</dbReference>
<dbReference type="EMBL" id="JAVRHR010000003">
    <property type="protein sequence ID" value="MDT0608133.1"/>
    <property type="molecule type" value="Genomic_DNA"/>
</dbReference>
<keyword evidence="3" id="KW-1185">Reference proteome</keyword>
<name>A0ABU3ADY6_9FLAO</name>
<proteinExistence type="predicted"/>
<evidence type="ECO:0000256" key="1">
    <source>
        <dbReference type="SAM" id="Phobius"/>
    </source>
</evidence>
<evidence type="ECO:0000313" key="2">
    <source>
        <dbReference type="EMBL" id="MDT0608133.1"/>
    </source>
</evidence>
<accession>A0ABU3ADY6</accession>
<keyword evidence="1" id="KW-0812">Transmembrane</keyword>
<protein>
    <submittedName>
        <fullName evidence="2">Uncharacterized protein</fullName>
    </submittedName>
</protein>
<keyword evidence="1" id="KW-1133">Transmembrane helix</keyword>
<organism evidence="2 3">
    <name type="scientific">Croceitalea rosinachiae</name>
    <dbReference type="NCBI Taxonomy" id="3075596"/>
    <lineage>
        <taxon>Bacteria</taxon>
        <taxon>Pseudomonadati</taxon>
        <taxon>Bacteroidota</taxon>
        <taxon>Flavobacteriia</taxon>
        <taxon>Flavobacteriales</taxon>
        <taxon>Flavobacteriaceae</taxon>
        <taxon>Croceitalea</taxon>
    </lineage>
</organism>
<comment type="caution">
    <text evidence="2">The sequence shown here is derived from an EMBL/GenBank/DDBJ whole genome shotgun (WGS) entry which is preliminary data.</text>
</comment>
<feature type="transmembrane region" description="Helical" evidence="1">
    <location>
        <begin position="115"/>
        <end position="136"/>
    </location>
</feature>
<keyword evidence="1" id="KW-0472">Membrane</keyword>
<gene>
    <name evidence="2" type="ORF">RM706_13890</name>
</gene>